<reference evidence="1" key="1">
    <citation type="submission" date="2021-01" db="EMBL/GenBank/DDBJ databases">
        <title>Whole genome shotgun sequence of Rhizocola hellebori NBRC 109834.</title>
        <authorList>
            <person name="Komaki H."/>
            <person name="Tamura T."/>
        </authorList>
    </citation>
    <scope>NUCLEOTIDE SEQUENCE</scope>
    <source>
        <strain evidence="1">NBRC 109834</strain>
    </source>
</reference>
<sequence length="157" mass="16450">MTDVSRPVTPVAERLIAALVPVTVPPQPDPAPMPALPAPPIPEPGHVLLATCVIDRSGRIGAAPLLAALAWQPGDPVEVDFVGGVVVVRTRREGRQRIGSRGDIGVPAAVRDLSGLRPGHEVLLAALTGRGVLIVHCAATVARLLGRMHRRILGDLR</sequence>
<protein>
    <submittedName>
        <fullName evidence="1">Uncharacterized protein</fullName>
    </submittedName>
</protein>
<gene>
    <name evidence="1" type="ORF">Rhe02_32750</name>
</gene>
<evidence type="ECO:0000313" key="2">
    <source>
        <dbReference type="Proteomes" id="UP000612899"/>
    </source>
</evidence>
<dbReference type="AlphaFoldDB" id="A0A8J3Q6Y9"/>
<dbReference type="Proteomes" id="UP000612899">
    <property type="component" value="Unassembled WGS sequence"/>
</dbReference>
<organism evidence="1 2">
    <name type="scientific">Rhizocola hellebori</name>
    <dbReference type="NCBI Taxonomy" id="1392758"/>
    <lineage>
        <taxon>Bacteria</taxon>
        <taxon>Bacillati</taxon>
        <taxon>Actinomycetota</taxon>
        <taxon>Actinomycetes</taxon>
        <taxon>Micromonosporales</taxon>
        <taxon>Micromonosporaceae</taxon>
        <taxon>Rhizocola</taxon>
    </lineage>
</organism>
<accession>A0A8J3Q6Y9</accession>
<evidence type="ECO:0000313" key="1">
    <source>
        <dbReference type="EMBL" id="GIH05208.1"/>
    </source>
</evidence>
<proteinExistence type="predicted"/>
<comment type="caution">
    <text evidence="1">The sequence shown here is derived from an EMBL/GenBank/DDBJ whole genome shotgun (WGS) entry which is preliminary data.</text>
</comment>
<keyword evidence="2" id="KW-1185">Reference proteome</keyword>
<name>A0A8J3Q6Y9_9ACTN</name>
<dbReference type="EMBL" id="BONY01000017">
    <property type="protein sequence ID" value="GIH05208.1"/>
    <property type="molecule type" value="Genomic_DNA"/>
</dbReference>